<protein>
    <recommendedName>
        <fullName evidence="7">Glutamyl/glutaminyl-tRNA synthetase class Ib catalytic domain-containing protein</fullName>
    </recommendedName>
</protein>
<evidence type="ECO:0000256" key="2">
    <source>
        <dbReference type="ARBA" id="ARBA00022741"/>
    </source>
</evidence>
<keyword evidence="1 5" id="KW-0436">Ligase</keyword>
<sequence length="113" mass="13194">MPTIVLDPPSKDKSEQKSTSTSDNNKDDDEDHVTSAIRKTGCYQFHEKLQECYIEKKDWRECSKEMQEFRSSLYNYLYTKSFNGKFLLRIEDTDRERTVPGAIEQIQSIAACL</sequence>
<dbReference type="AlphaFoldDB" id="A0A820EM28"/>
<keyword evidence="4 5" id="KW-0030">Aminoacyl-tRNA synthetase</keyword>
<organism evidence="8 9">
    <name type="scientific">Adineta steineri</name>
    <dbReference type="NCBI Taxonomy" id="433720"/>
    <lineage>
        <taxon>Eukaryota</taxon>
        <taxon>Metazoa</taxon>
        <taxon>Spiralia</taxon>
        <taxon>Gnathifera</taxon>
        <taxon>Rotifera</taxon>
        <taxon>Eurotatoria</taxon>
        <taxon>Bdelloidea</taxon>
        <taxon>Adinetida</taxon>
        <taxon>Adinetidae</taxon>
        <taxon>Adineta</taxon>
    </lineage>
</organism>
<dbReference type="PRINTS" id="PR00987">
    <property type="entry name" value="TRNASYNTHGLU"/>
</dbReference>
<dbReference type="PANTHER" id="PTHR13639:SF2">
    <property type="entry name" value="CYTOCHROME C OXIDASE ASSEMBLY FACTOR 4 HOMOLOG, MITOCHONDRIAL"/>
    <property type="match status" value="1"/>
</dbReference>
<proteinExistence type="inferred from homology"/>
<evidence type="ECO:0000259" key="7">
    <source>
        <dbReference type="Pfam" id="PF00749"/>
    </source>
</evidence>
<dbReference type="GO" id="GO:0005758">
    <property type="term" value="C:mitochondrial intermembrane space"/>
    <property type="evidence" value="ECO:0007669"/>
    <property type="project" value="InterPro"/>
</dbReference>
<evidence type="ECO:0000256" key="3">
    <source>
        <dbReference type="ARBA" id="ARBA00022840"/>
    </source>
</evidence>
<dbReference type="PANTHER" id="PTHR13639">
    <property type="entry name" value="CYTOCHROME C OXIDASE ASSEMBLY FACTOR 4 HOMOLOG, MITOCHONDRIAL"/>
    <property type="match status" value="1"/>
</dbReference>
<accession>A0A820EM28</accession>
<dbReference type="GO" id="GO:0005524">
    <property type="term" value="F:ATP binding"/>
    <property type="evidence" value="ECO:0007669"/>
    <property type="project" value="UniProtKB-KW"/>
</dbReference>
<comment type="caution">
    <text evidence="8">The sequence shown here is derived from an EMBL/GenBank/DDBJ whole genome shotgun (WGS) entry which is preliminary data.</text>
</comment>
<gene>
    <name evidence="8" type="ORF">OXD698_LOCUS43287</name>
</gene>
<dbReference type="InterPro" id="IPR039870">
    <property type="entry name" value="Coa4-like"/>
</dbReference>
<dbReference type="Gene3D" id="3.40.50.620">
    <property type="entry name" value="HUPs"/>
    <property type="match status" value="1"/>
</dbReference>
<feature type="region of interest" description="Disordered" evidence="6">
    <location>
        <begin position="1"/>
        <end position="32"/>
    </location>
</feature>
<dbReference type="GO" id="GO:0033617">
    <property type="term" value="P:mitochondrial respiratory chain complex IV assembly"/>
    <property type="evidence" value="ECO:0007669"/>
    <property type="project" value="InterPro"/>
</dbReference>
<dbReference type="GO" id="GO:0043039">
    <property type="term" value="P:tRNA aminoacylation"/>
    <property type="evidence" value="ECO:0007669"/>
    <property type="project" value="InterPro"/>
</dbReference>
<name>A0A820EM28_9BILA</name>
<dbReference type="InterPro" id="IPR014729">
    <property type="entry name" value="Rossmann-like_a/b/a_fold"/>
</dbReference>
<feature type="domain" description="Glutamyl/glutaminyl-tRNA synthetase class Ib catalytic" evidence="7">
    <location>
        <begin position="70"/>
        <end position="108"/>
    </location>
</feature>
<dbReference type="GO" id="GO:0004812">
    <property type="term" value="F:aminoacyl-tRNA ligase activity"/>
    <property type="evidence" value="ECO:0007669"/>
    <property type="project" value="UniProtKB-KW"/>
</dbReference>
<comment type="similarity">
    <text evidence="5">Belongs to the class-I aminoacyl-tRNA synthetase family.</text>
</comment>
<dbReference type="Proteomes" id="UP000663844">
    <property type="component" value="Unassembled WGS sequence"/>
</dbReference>
<dbReference type="SUPFAM" id="SSF52374">
    <property type="entry name" value="Nucleotidylyl transferase"/>
    <property type="match status" value="1"/>
</dbReference>
<evidence type="ECO:0000256" key="6">
    <source>
        <dbReference type="SAM" id="MobiDB-lite"/>
    </source>
</evidence>
<keyword evidence="3 5" id="KW-0067">ATP-binding</keyword>
<evidence type="ECO:0000256" key="1">
    <source>
        <dbReference type="ARBA" id="ARBA00022598"/>
    </source>
</evidence>
<evidence type="ECO:0000256" key="5">
    <source>
        <dbReference type="RuleBase" id="RU363037"/>
    </source>
</evidence>
<keyword evidence="5" id="KW-0648">Protein biosynthesis</keyword>
<dbReference type="GO" id="GO:0006412">
    <property type="term" value="P:translation"/>
    <property type="evidence" value="ECO:0007669"/>
    <property type="project" value="UniProtKB-KW"/>
</dbReference>
<reference evidence="8" key="1">
    <citation type="submission" date="2021-02" db="EMBL/GenBank/DDBJ databases">
        <authorList>
            <person name="Nowell W R."/>
        </authorList>
    </citation>
    <scope>NUCLEOTIDE SEQUENCE</scope>
</reference>
<feature type="non-terminal residue" evidence="8">
    <location>
        <position position="1"/>
    </location>
</feature>
<evidence type="ECO:0000313" key="9">
    <source>
        <dbReference type="Proteomes" id="UP000663844"/>
    </source>
</evidence>
<evidence type="ECO:0000313" key="8">
    <source>
        <dbReference type="EMBL" id="CAF4248245.1"/>
    </source>
</evidence>
<dbReference type="InterPro" id="IPR020058">
    <property type="entry name" value="Glu/Gln-tRNA-synth_Ib_cat-dom"/>
</dbReference>
<dbReference type="EMBL" id="CAJOAZ010012169">
    <property type="protein sequence ID" value="CAF4248245.1"/>
    <property type="molecule type" value="Genomic_DNA"/>
</dbReference>
<evidence type="ECO:0000256" key="4">
    <source>
        <dbReference type="ARBA" id="ARBA00023146"/>
    </source>
</evidence>
<keyword evidence="2 5" id="KW-0547">Nucleotide-binding</keyword>
<dbReference type="InterPro" id="IPR000924">
    <property type="entry name" value="Glu/Gln-tRNA-synth"/>
</dbReference>
<dbReference type="Pfam" id="PF00749">
    <property type="entry name" value="tRNA-synt_1c"/>
    <property type="match status" value="1"/>
</dbReference>